<feature type="domain" description="C2H2-type" evidence="13">
    <location>
        <begin position="56"/>
        <end position="83"/>
    </location>
</feature>
<dbReference type="GO" id="GO:0008270">
    <property type="term" value="F:zinc ion binding"/>
    <property type="evidence" value="ECO:0007669"/>
    <property type="project" value="UniProtKB-KW"/>
</dbReference>
<evidence type="ECO:0000256" key="8">
    <source>
        <dbReference type="ARBA" id="ARBA00023125"/>
    </source>
</evidence>
<dbReference type="SUPFAM" id="SSF57667">
    <property type="entry name" value="beta-beta-alpha zinc fingers"/>
    <property type="match status" value="2"/>
</dbReference>
<sequence length="91" mass="9862">HTGERPYPCGDCGKRFSVSSHLDRHRRIHAGGPGPPLLPSPSRARNGDGEDSPKLHGCQECGKSFGQRSALAKHRKTHSGERPHRCGDCGK</sequence>
<dbReference type="AlphaFoldDB" id="A0A7L4NQC1"/>
<dbReference type="EMBL" id="VYZU01201363">
    <property type="protein sequence ID" value="NXY91741.1"/>
    <property type="molecule type" value="Genomic_DNA"/>
</dbReference>
<evidence type="ECO:0000256" key="6">
    <source>
        <dbReference type="ARBA" id="ARBA00022833"/>
    </source>
</evidence>
<feature type="compositionally biased region" description="Basic and acidic residues" evidence="12">
    <location>
        <begin position="78"/>
        <end position="91"/>
    </location>
</feature>
<evidence type="ECO:0000313" key="15">
    <source>
        <dbReference type="Proteomes" id="UP000586704"/>
    </source>
</evidence>
<dbReference type="PANTHER" id="PTHR23226">
    <property type="entry name" value="ZINC FINGER AND SCAN DOMAIN-CONTAINING"/>
    <property type="match status" value="1"/>
</dbReference>
<evidence type="ECO:0000256" key="9">
    <source>
        <dbReference type="ARBA" id="ARBA00023163"/>
    </source>
</evidence>
<protein>
    <submittedName>
        <fullName evidence="14">ZN623 protein</fullName>
    </submittedName>
</protein>
<evidence type="ECO:0000256" key="4">
    <source>
        <dbReference type="ARBA" id="ARBA00022737"/>
    </source>
</evidence>
<comment type="subcellular location">
    <subcellularLocation>
        <location evidence="1">Nucleus</location>
    </subcellularLocation>
</comment>
<evidence type="ECO:0000256" key="3">
    <source>
        <dbReference type="ARBA" id="ARBA00022723"/>
    </source>
</evidence>
<dbReference type="PANTHER" id="PTHR23226:SF184">
    <property type="entry name" value="ZINC FINGER AND SCAN DOMAIN-CONTAINING PROTEIN 29"/>
    <property type="match status" value="1"/>
</dbReference>
<keyword evidence="9" id="KW-0804">Transcription</keyword>
<dbReference type="InterPro" id="IPR013087">
    <property type="entry name" value="Znf_C2H2_type"/>
</dbReference>
<proteinExistence type="inferred from homology"/>
<keyword evidence="5 11" id="KW-0863">Zinc-finger</keyword>
<evidence type="ECO:0000256" key="7">
    <source>
        <dbReference type="ARBA" id="ARBA00023015"/>
    </source>
</evidence>
<dbReference type="Gene3D" id="3.30.160.60">
    <property type="entry name" value="Classic Zinc Finger"/>
    <property type="match status" value="2"/>
</dbReference>
<dbReference type="Pfam" id="PF00096">
    <property type="entry name" value="zf-C2H2"/>
    <property type="match status" value="2"/>
</dbReference>
<name>A0A7L4NQC1_9AVES</name>
<evidence type="ECO:0000256" key="11">
    <source>
        <dbReference type="PROSITE-ProRule" id="PRU00042"/>
    </source>
</evidence>
<evidence type="ECO:0000256" key="2">
    <source>
        <dbReference type="ARBA" id="ARBA00006991"/>
    </source>
</evidence>
<feature type="domain" description="C2H2-type" evidence="13">
    <location>
        <begin position="7"/>
        <end position="34"/>
    </location>
</feature>
<feature type="region of interest" description="Disordered" evidence="12">
    <location>
        <begin position="23"/>
        <end position="91"/>
    </location>
</feature>
<evidence type="ECO:0000313" key="14">
    <source>
        <dbReference type="EMBL" id="NXY91741.1"/>
    </source>
</evidence>
<dbReference type="FunFam" id="3.30.160.60:FF:000744">
    <property type="entry name" value="zinc finger E-box-binding homeobox 1"/>
    <property type="match status" value="1"/>
</dbReference>
<keyword evidence="6" id="KW-0862">Zinc</keyword>
<feature type="non-terminal residue" evidence="14">
    <location>
        <position position="1"/>
    </location>
</feature>
<dbReference type="GO" id="GO:0000978">
    <property type="term" value="F:RNA polymerase II cis-regulatory region sequence-specific DNA binding"/>
    <property type="evidence" value="ECO:0007669"/>
    <property type="project" value="TreeGrafter"/>
</dbReference>
<dbReference type="GO" id="GO:0005634">
    <property type="term" value="C:nucleus"/>
    <property type="evidence" value="ECO:0007669"/>
    <property type="project" value="UniProtKB-SubCell"/>
</dbReference>
<dbReference type="PROSITE" id="PS00028">
    <property type="entry name" value="ZINC_FINGER_C2H2_1"/>
    <property type="match status" value="2"/>
</dbReference>
<dbReference type="SMART" id="SM00355">
    <property type="entry name" value="ZnF_C2H2"/>
    <property type="match status" value="2"/>
</dbReference>
<comment type="similarity">
    <text evidence="2">Belongs to the krueppel C2H2-type zinc-finger protein family.</text>
</comment>
<evidence type="ECO:0000256" key="10">
    <source>
        <dbReference type="ARBA" id="ARBA00023242"/>
    </source>
</evidence>
<dbReference type="GO" id="GO:0000981">
    <property type="term" value="F:DNA-binding transcription factor activity, RNA polymerase II-specific"/>
    <property type="evidence" value="ECO:0007669"/>
    <property type="project" value="TreeGrafter"/>
</dbReference>
<evidence type="ECO:0000256" key="12">
    <source>
        <dbReference type="SAM" id="MobiDB-lite"/>
    </source>
</evidence>
<dbReference type="Proteomes" id="UP000586704">
    <property type="component" value="Unassembled WGS sequence"/>
</dbReference>
<feature type="non-terminal residue" evidence="14">
    <location>
        <position position="91"/>
    </location>
</feature>
<keyword evidence="15" id="KW-1185">Reference proteome</keyword>
<organism evidence="14 15">
    <name type="scientific">Ceyx cyanopectus</name>
    <name type="common">Indigo-banded kingfisher</name>
    <dbReference type="NCBI Taxonomy" id="390723"/>
    <lineage>
        <taxon>Eukaryota</taxon>
        <taxon>Metazoa</taxon>
        <taxon>Chordata</taxon>
        <taxon>Craniata</taxon>
        <taxon>Vertebrata</taxon>
        <taxon>Euteleostomi</taxon>
        <taxon>Archelosauria</taxon>
        <taxon>Archosauria</taxon>
        <taxon>Dinosauria</taxon>
        <taxon>Saurischia</taxon>
        <taxon>Theropoda</taxon>
        <taxon>Coelurosauria</taxon>
        <taxon>Aves</taxon>
        <taxon>Neognathae</taxon>
        <taxon>Neoaves</taxon>
        <taxon>Telluraves</taxon>
        <taxon>Coraciimorphae</taxon>
        <taxon>Coraciiformes</taxon>
        <taxon>Alcedinidae</taxon>
        <taxon>Ceyx</taxon>
    </lineage>
</organism>
<keyword evidence="4" id="KW-0677">Repeat</keyword>
<evidence type="ECO:0000256" key="1">
    <source>
        <dbReference type="ARBA" id="ARBA00004123"/>
    </source>
</evidence>
<dbReference type="PROSITE" id="PS50157">
    <property type="entry name" value="ZINC_FINGER_C2H2_2"/>
    <property type="match status" value="2"/>
</dbReference>
<keyword evidence="8" id="KW-0238">DNA-binding</keyword>
<keyword evidence="7" id="KW-0805">Transcription regulation</keyword>
<dbReference type="OrthoDB" id="8117402at2759"/>
<evidence type="ECO:0000256" key="5">
    <source>
        <dbReference type="ARBA" id="ARBA00022771"/>
    </source>
</evidence>
<evidence type="ECO:0000259" key="13">
    <source>
        <dbReference type="PROSITE" id="PS50157"/>
    </source>
</evidence>
<dbReference type="FunFam" id="3.30.160.60:FF:000931">
    <property type="entry name" value="zinc finger protein 697"/>
    <property type="match status" value="1"/>
</dbReference>
<keyword evidence="3" id="KW-0479">Metal-binding</keyword>
<feature type="compositionally biased region" description="Basic and acidic residues" evidence="12">
    <location>
        <begin position="45"/>
        <end position="54"/>
    </location>
</feature>
<reference evidence="14 15" key="1">
    <citation type="submission" date="2020-02" db="EMBL/GenBank/DDBJ databases">
        <title>Bird 10,000 Genomes (B10K) Project - Family phase.</title>
        <authorList>
            <person name="Zhang G."/>
        </authorList>
    </citation>
    <scope>NUCLEOTIDE SEQUENCE [LARGE SCALE GENOMIC DNA]</scope>
    <source>
        <strain evidence="14">B10K-DU-013-51</strain>
        <tissue evidence="14">Mixed tissue sample</tissue>
    </source>
</reference>
<dbReference type="InterPro" id="IPR036236">
    <property type="entry name" value="Znf_C2H2_sf"/>
</dbReference>
<gene>
    <name evidence="14" type="primary">Znf623</name>
    <name evidence="14" type="ORF">CEYCYA_R04913</name>
</gene>
<comment type="caution">
    <text evidence="14">The sequence shown here is derived from an EMBL/GenBank/DDBJ whole genome shotgun (WGS) entry which is preliminary data.</text>
</comment>
<accession>A0A7L4NQC1</accession>
<keyword evidence="10" id="KW-0539">Nucleus</keyword>